<organism evidence="1 2">
    <name type="scientific">Clostridium chromiireducens</name>
    <dbReference type="NCBI Taxonomy" id="225345"/>
    <lineage>
        <taxon>Bacteria</taxon>
        <taxon>Bacillati</taxon>
        <taxon>Bacillota</taxon>
        <taxon>Clostridia</taxon>
        <taxon>Eubacteriales</taxon>
        <taxon>Clostridiaceae</taxon>
        <taxon>Clostridium</taxon>
    </lineage>
</organism>
<name>A0A964RJ73_9CLOT</name>
<dbReference type="EMBL" id="WSRQ01000003">
    <property type="protein sequence ID" value="MVX62684.1"/>
    <property type="molecule type" value="Genomic_DNA"/>
</dbReference>
<reference evidence="1" key="1">
    <citation type="submission" date="2019-12" db="EMBL/GenBank/DDBJ databases">
        <title>Microbes associate with the intestines of laboratory mice.</title>
        <authorList>
            <person name="Navarre W."/>
            <person name="Wong E."/>
        </authorList>
    </citation>
    <scope>NUCLEOTIDE SEQUENCE</scope>
    <source>
        <strain evidence="1">NM79_F5</strain>
    </source>
</reference>
<gene>
    <name evidence="1" type="ORF">GKZ28_03055</name>
</gene>
<proteinExistence type="predicted"/>
<dbReference type="Proteomes" id="UP000656077">
    <property type="component" value="Unassembled WGS sequence"/>
</dbReference>
<accession>A0A964RJ73</accession>
<protein>
    <recommendedName>
        <fullName evidence="3">XRE family transcriptional regulator</fullName>
    </recommendedName>
</protein>
<dbReference type="AlphaFoldDB" id="A0A964RJ73"/>
<evidence type="ECO:0000313" key="1">
    <source>
        <dbReference type="EMBL" id="MVX62684.1"/>
    </source>
</evidence>
<dbReference type="RefSeq" id="WP_160358044.1">
    <property type="nucleotide sequence ID" value="NZ_WSRQ01000003.1"/>
</dbReference>
<evidence type="ECO:0000313" key="2">
    <source>
        <dbReference type="Proteomes" id="UP000656077"/>
    </source>
</evidence>
<evidence type="ECO:0008006" key="3">
    <source>
        <dbReference type="Google" id="ProtNLM"/>
    </source>
</evidence>
<comment type="caution">
    <text evidence="1">The sequence shown here is derived from an EMBL/GenBank/DDBJ whole genome shotgun (WGS) entry which is preliminary data.</text>
</comment>
<sequence length="70" mass="7853">MNMTKEAIKKLVDEQFDGSYNKCARNLDLAPSTVCRIANGISKAGIKVITSVMKYCSEKDINYDKYINLS</sequence>